<gene>
    <name evidence="2" type="ORF">AQJ64_26035</name>
</gene>
<accession>A0A101SUC6</accession>
<evidence type="ECO:0000256" key="1">
    <source>
        <dbReference type="SAM" id="MobiDB-lite"/>
    </source>
</evidence>
<name>A0A101SUC6_9ACTN</name>
<reference evidence="2 3" key="1">
    <citation type="submission" date="2015-10" db="EMBL/GenBank/DDBJ databases">
        <title>Draft genome sequence of Streptomyces griseoruber DSM 40281, type strain for the species Streptomyces griseoruber.</title>
        <authorList>
            <person name="Ruckert C."/>
            <person name="Winkler A."/>
            <person name="Kalinowski J."/>
            <person name="Kampfer P."/>
            <person name="Glaeser S."/>
        </authorList>
    </citation>
    <scope>NUCLEOTIDE SEQUENCE [LARGE SCALE GENOMIC DNA]</scope>
    <source>
        <strain evidence="2 3">DSM 40281</strain>
    </source>
</reference>
<comment type="caution">
    <text evidence="2">The sequence shown here is derived from an EMBL/GenBank/DDBJ whole genome shotgun (WGS) entry which is preliminary data.</text>
</comment>
<dbReference type="STRING" id="1943.AQJ64_26035"/>
<sequence>MRRIVDGARASRAPRRRTGRTGGAALRWYAQAEAAARAGERARGHRAERPGPVDGVHDGSYDRSDDGADRHQPREAQA</sequence>
<feature type="compositionally biased region" description="Low complexity" evidence="1">
    <location>
        <begin position="23"/>
        <end position="37"/>
    </location>
</feature>
<feature type="region of interest" description="Disordered" evidence="1">
    <location>
        <begin position="1"/>
        <end position="78"/>
    </location>
</feature>
<organism evidence="2 3">
    <name type="scientific">Streptomyces griseoruber</name>
    <dbReference type="NCBI Taxonomy" id="1943"/>
    <lineage>
        <taxon>Bacteria</taxon>
        <taxon>Bacillati</taxon>
        <taxon>Actinomycetota</taxon>
        <taxon>Actinomycetes</taxon>
        <taxon>Kitasatosporales</taxon>
        <taxon>Streptomycetaceae</taxon>
        <taxon>Streptomyces</taxon>
    </lineage>
</organism>
<dbReference type="AlphaFoldDB" id="A0A101SUC6"/>
<dbReference type="EMBL" id="LMWW01000044">
    <property type="protein sequence ID" value="KUN80223.1"/>
    <property type="molecule type" value="Genomic_DNA"/>
</dbReference>
<protein>
    <submittedName>
        <fullName evidence="2">Uncharacterized protein</fullName>
    </submittedName>
</protein>
<dbReference type="RefSeq" id="WP_055637997.1">
    <property type="nucleotide sequence ID" value="NZ_JBIRRP010000009.1"/>
</dbReference>
<keyword evidence="3" id="KW-1185">Reference proteome</keyword>
<proteinExistence type="predicted"/>
<evidence type="ECO:0000313" key="2">
    <source>
        <dbReference type="EMBL" id="KUN80223.1"/>
    </source>
</evidence>
<evidence type="ECO:0000313" key="3">
    <source>
        <dbReference type="Proteomes" id="UP000052982"/>
    </source>
</evidence>
<feature type="compositionally biased region" description="Basic and acidic residues" evidence="1">
    <location>
        <begin position="38"/>
        <end position="78"/>
    </location>
</feature>
<dbReference type="Proteomes" id="UP000052982">
    <property type="component" value="Unassembled WGS sequence"/>
</dbReference>